<dbReference type="Gene3D" id="3.40.50.1390">
    <property type="entry name" value="Resolvase, N-terminal catalytic domain"/>
    <property type="match status" value="1"/>
</dbReference>
<proteinExistence type="predicted"/>
<dbReference type="SUPFAM" id="SSF53041">
    <property type="entry name" value="Resolvase-like"/>
    <property type="match status" value="1"/>
</dbReference>
<dbReference type="PANTHER" id="PTHR30461:SF23">
    <property type="entry name" value="DNA RECOMBINASE-RELATED"/>
    <property type="match status" value="1"/>
</dbReference>
<dbReference type="STRING" id="62101.AB835_10905"/>
<dbReference type="Pfam" id="PF00239">
    <property type="entry name" value="Resolvase"/>
    <property type="match status" value="1"/>
</dbReference>
<dbReference type="CDD" id="cd00338">
    <property type="entry name" value="Ser_Recombinase"/>
    <property type="match status" value="1"/>
</dbReference>
<dbReference type="SMART" id="SM00857">
    <property type="entry name" value="Resolvase"/>
    <property type="match status" value="1"/>
</dbReference>
<dbReference type="InterPro" id="IPR036162">
    <property type="entry name" value="Resolvase-like_N_sf"/>
</dbReference>
<feature type="domain" description="Resolvase/invertase-type recombinase catalytic" evidence="1">
    <location>
        <begin position="10"/>
        <end position="163"/>
    </location>
</feature>
<dbReference type="PROSITE" id="PS51736">
    <property type="entry name" value="RECOMBINASES_3"/>
    <property type="match status" value="1"/>
</dbReference>
<dbReference type="InterPro" id="IPR050639">
    <property type="entry name" value="SSR_resolvase"/>
</dbReference>
<sequence length="257" mass="28766">MYSNDNSDLKAIIYCRVSDKKQVEEGSGLDSQETRCREFAKNRGYDVVDTYHEGGVTGKLLDRPQIQAMLRFLKSQKGKKDYVVIIDDISRLARDIETHIQLRAAIQATGAKLESPSVHFGEDSDSRLVEHMLASVAAHHREKNAETTRNRMRAGIGLPILPWVITTRKLKGGAKCCFQKSLWPPSSKKPYRALLMDALNLRPKCSVFYNLMRRTLKTKKGGCICSVSLTFYAVNSMQGVLVRLSISSIISKGSTNP</sequence>
<evidence type="ECO:0000313" key="2">
    <source>
        <dbReference type="EMBL" id="ODS23053.1"/>
    </source>
</evidence>
<name>A0A1D2QNC0_9GAMM</name>
<reference evidence="2 3" key="1">
    <citation type="journal article" date="2016" name="Appl. Environ. Microbiol.">
        <title>Lack of Overt Genome Reduction in the Bryostatin-Producing Bryozoan Symbiont "Candidatus Endobugula sertula".</title>
        <authorList>
            <person name="Miller I.J."/>
            <person name="Vanee N."/>
            <person name="Fong S.S."/>
            <person name="Lim-Fong G.E."/>
            <person name="Kwan J.C."/>
        </authorList>
    </citation>
    <scope>NUCLEOTIDE SEQUENCE [LARGE SCALE GENOMIC DNA]</scope>
    <source>
        <strain evidence="2">AB1-4</strain>
    </source>
</reference>
<dbReference type="EMBL" id="MDLC01000041">
    <property type="protein sequence ID" value="ODS23053.1"/>
    <property type="molecule type" value="Genomic_DNA"/>
</dbReference>
<evidence type="ECO:0000313" key="3">
    <source>
        <dbReference type="Proteomes" id="UP000242502"/>
    </source>
</evidence>
<dbReference type="GO" id="GO:0000150">
    <property type="term" value="F:DNA strand exchange activity"/>
    <property type="evidence" value="ECO:0007669"/>
    <property type="project" value="InterPro"/>
</dbReference>
<protein>
    <recommendedName>
        <fullName evidence="1">Resolvase/invertase-type recombinase catalytic domain-containing protein</fullName>
    </recommendedName>
</protein>
<evidence type="ECO:0000259" key="1">
    <source>
        <dbReference type="PROSITE" id="PS51736"/>
    </source>
</evidence>
<dbReference type="GO" id="GO:0003677">
    <property type="term" value="F:DNA binding"/>
    <property type="evidence" value="ECO:0007669"/>
    <property type="project" value="InterPro"/>
</dbReference>
<organism evidence="2 3">
    <name type="scientific">Candidatus Endobugula sertula</name>
    <name type="common">Bugula neritina bacterial symbiont</name>
    <dbReference type="NCBI Taxonomy" id="62101"/>
    <lineage>
        <taxon>Bacteria</taxon>
        <taxon>Pseudomonadati</taxon>
        <taxon>Pseudomonadota</taxon>
        <taxon>Gammaproteobacteria</taxon>
        <taxon>Cellvibrionales</taxon>
        <taxon>Cellvibrionaceae</taxon>
        <taxon>Candidatus Endobugula</taxon>
    </lineage>
</organism>
<dbReference type="Proteomes" id="UP000242502">
    <property type="component" value="Unassembled WGS sequence"/>
</dbReference>
<accession>A0A1D2QNC0</accession>
<dbReference type="PANTHER" id="PTHR30461">
    <property type="entry name" value="DNA-INVERTASE FROM LAMBDOID PROPHAGE"/>
    <property type="match status" value="1"/>
</dbReference>
<dbReference type="InterPro" id="IPR006119">
    <property type="entry name" value="Resolv_N"/>
</dbReference>
<gene>
    <name evidence="2" type="ORF">AB835_10905</name>
</gene>
<dbReference type="AlphaFoldDB" id="A0A1D2QNC0"/>
<comment type="caution">
    <text evidence="2">The sequence shown here is derived from an EMBL/GenBank/DDBJ whole genome shotgun (WGS) entry which is preliminary data.</text>
</comment>